<name>A0ABR6DDI5_9HYPH</name>
<proteinExistence type="predicted"/>
<dbReference type="Proteomes" id="UP000565455">
    <property type="component" value="Unassembled WGS sequence"/>
</dbReference>
<evidence type="ECO:0000313" key="2">
    <source>
        <dbReference type="Proteomes" id="UP000565455"/>
    </source>
</evidence>
<accession>A0ABR6DDI5</accession>
<keyword evidence="2" id="KW-1185">Reference proteome</keyword>
<sequence length="100" mass="10147">MSASVTALDLDDRPSGAPYCPAPGRSPQIGLAAPCACPIVPVAGRCHACGLIYGGIRGEAAGVIRLDRALWRALCPGAARLTMPTACGALRASFVGRARS</sequence>
<protein>
    <submittedName>
        <fullName evidence="1">Uncharacterized protein</fullName>
    </submittedName>
</protein>
<reference evidence="1 2" key="1">
    <citation type="submission" date="2020-08" db="EMBL/GenBank/DDBJ databases">
        <title>Genomic Encyclopedia of Type Strains, Phase IV (KMG-IV): sequencing the most valuable type-strain genomes for metagenomic binning, comparative biology and taxonomic classification.</title>
        <authorList>
            <person name="Goeker M."/>
        </authorList>
    </citation>
    <scope>NUCLEOTIDE SEQUENCE [LARGE SCALE GENOMIC DNA]</scope>
    <source>
        <strain evidence="1 2">DSM 5686</strain>
    </source>
</reference>
<organism evidence="1 2">
    <name type="scientific">Methylobacterium fujisawaense</name>
    <dbReference type="NCBI Taxonomy" id="107400"/>
    <lineage>
        <taxon>Bacteria</taxon>
        <taxon>Pseudomonadati</taxon>
        <taxon>Pseudomonadota</taxon>
        <taxon>Alphaproteobacteria</taxon>
        <taxon>Hyphomicrobiales</taxon>
        <taxon>Methylobacteriaceae</taxon>
        <taxon>Methylobacterium</taxon>
    </lineage>
</organism>
<evidence type="ECO:0000313" key="1">
    <source>
        <dbReference type="EMBL" id="MBA9064154.1"/>
    </source>
</evidence>
<dbReference type="EMBL" id="JACJIM010000005">
    <property type="protein sequence ID" value="MBA9064154.1"/>
    <property type="molecule type" value="Genomic_DNA"/>
</dbReference>
<gene>
    <name evidence="1" type="ORF">GGQ91_003555</name>
</gene>
<comment type="caution">
    <text evidence="1">The sequence shown here is derived from an EMBL/GenBank/DDBJ whole genome shotgun (WGS) entry which is preliminary data.</text>
</comment>